<dbReference type="PANTHER" id="PTHR24189:SF50">
    <property type="entry name" value="ANKYRIN REPEAT AND SOCS BOX PROTEIN 2"/>
    <property type="match status" value="1"/>
</dbReference>
<evidence type="ECO:0000256" key="2">
    <source>
        <dbReference type="ARBA" id="ARBA00023043"/>
    </source>
</evidence>
<proteinExistence type="predicted"/>
<dbReference type="PANTHER" id="PTHR24189">
    <property type="entry name" value="MYOTROPHIN"/>
    <property type="match status" value="1"/>
</dbReference>
<dbReference type="Gene3D" id="1.25.40.20">
    <property type="entry name" value="Ankyrin repeat-containing domain"/>
    <property type="match status" value="2"/>
</dbReference>
<name>A0ABR4ICL2_9EURO</name>
<dbReference type="EMBL" id="JBFXLS010000036">
    <property type="protein sequence ID" value="KAL2825487.1"/>
    <property type="molecule type" value="Genomic_DNA"/>
</dbReference>
<keyword evidence="1" id="KW-0677">Repeat</keyword>
<evidence type="ECO:0000256" key="3">
    <source>
        <dbReference type="PROSITE-ProRule" id="PRU00023"/>
    </source>
</evidence>
<dbReference type="Pfam" id="PF12796">
    <property type="entry name" value="Ank_2"/>
    <property type="match status" value="2"/>
</dbReference>
<dbReference type="SMART" id="SM00248">
    <property type="entry name" value="ANK"/>
    <property type="match status" value="6"/>
</dbReference>
<dbReference type="SUPFAM" id="SSF48403">
    <property type="entry name" value="Ankyrin repeat"/>
    <property type="match status" value="1"/>
</dbReference>
<reference evidence="5 6" key="1">
    <citation type="submission" date="2024-07" db="EMBL/GenBank/DDBJ databases">
        <title>Section-level genome sequencing and comparative genomics of Aspergillus sections Usti and Cavernicolus.</title>
        <authorList>
            <consortium name="Lawrence Berkeley National Laboratory"/>
            <person name="Nybo J.L."/>
            <person name="Vesth T.C."/>
            <person name="Theobald S."/>
            <person name="Frisvad J.C."/>
            <person name="Larsen T.O."/>
            <person name="Kjaerboelling I."/>
            <person name="Rothschild-Mancinelli K."/>
            <person name="Lyhne E.K."/>
            <person name="Kogle M.E."/>
            <person name="Barry K."/>
            <person name="Clum A."/>
            <person name="Na H."/>
            <person name="Ledsgaard L."/>
            <person name="Lin J."/>
            <person name="Lipzen A."/>
            <person name="Kuo A."/>
            <person name="Riley R."/>
            <person name="Mondo S."/>
            <person name="LaButti K."/>
            <person name="Haridas S."/>
            <person name="Pangalinan J."/>
            <person name="Salamov A.A."/>
            <person name="Simmons B.A."/>
            <person name="Magnuson J.K."/>
            <person name="Chen J."/>
            <person name="Drula E."/>
            <person name="Henrissat B."/>
            <person name="Wiebenga A."/>
            <person name="Lubbers R.J."/>
            <person name="Gomes A.C."/>
            <person name="Makela M.R."/>
            <person name="Stajich J."/>
            <person name="Grigoriev I.V."/>
            <person name="Mortensen U.H."/>
            <person name="De vries R.P."/>
            <person name="Baker S.E."/>
            <person name="Andersen M.R."/>
        </authorList>
    </citation>
    <scope>NUCLEOTIDE SEQUENCE [LARGE SCALE GENOMIC DNA]</scope>
    <source>
        <strain evidence="5 6">CBS 600.67</strain>
    </source>
</reference>
<gene>
    <name evidence="5" type="ORF">BDW59DRAFT_179864</name>
</gene>
<protein>
    <submittedName>
        <fullName evidence="5">Hspc200</fullName>
    </submittedName>
</protein>
<sequence>MSLLFIPPLPPTAPRVERLPSPPRQTAHGDLGEMRAACIAKDFSKFDSVFHRWSSYGFDIHDLSNVMLEAVKQDFPEAVSALLFHGQPMYFSYASEAMRHRATGVLSAFLEAGWDINEPKCPTLPTLLAYSVEDEDMTVWLLNHGADPNQQCSVDLTPLSWAVEGAPLSTIKILLNRGADVHKGEPLHHAINRKSEVIEVLSMLLEHGASLNGKMYENHPYSWRLYFFTGLGTVLHQAAEQGKVDAVKYLLDQGADTAIKNALDQTPLDLAVNNHHQDVIAVLESASQKQHT</sequence>
<keyword evidence="6" id="KW-1185">Reference proteome</keyword>
<dbReference type="InterPro" id="IPR036770">
    <property type="entry name" value="Ankyrin_rpt-contain_sf"/>
</dbReference>
<dbReference type="Proteomes" id="UP001610335">
    <property type="component" value="Unassembled WGS sequence"/>
</dbReference>
<evidence type="ECO:0000256" key="4">
    <source>
        <dbReference type="SAM" id="MobiDB-lite"/>
    </source>
</evidence>
<dbReference type="PROSITE" id="PS50088">
    <property type="entry name" value="ANK_REPEAT"/>
    <property type="match status" value="2"/>
</dbReference>
<feature type="repeat" description="ANK" evidence="3">
    <location>
        <begin position="154"/>
        <end position="186"/>
    </location>
</feature>
<organism evidence="5 6">
    <name type="scientific">Aspergillus cavernicola</name>
    <dbReference type="NCBI Taxonomy" id="176166"/>
    <lineage>
        <taxon>Eukaryota</taxon>
        <taxon>Fungi</taxon>
        <taxon>Dikarya</taxon>
        <taxon>Ascomycota</taxon>
        <taxon>Pezizomycotina</taxon>
        <taxon>Eurotiomycetes</taxon>
        <taxon>Eurotiomycetidae</taxon>
        <taxon>Eurotiales</taxon>
        <taxon>Aspergillaceae</taxon>
        <taxon>Aspergillus</taxon>
        <taxon>Aspergillus subgen. Nidulantes</taxon>
    </lineage>
</organism>
<dbReference type="InterPro" id="IPR002110">
    <property type="entry name" value="Ankyrin_rpt"/>
</dbReference>
<feature type="region of interest" description="Disordered" evidence="4">
    <location>
        <begin position="1"/>
        <end position="27"/>
    </location>
</feature>
<evidence type="ECO:0000256" key="1">
    <source>
        <dbReference type="ARBA" id="ARBA00022737"/>
    </source>
</evidence>
<comment type="caution">
    <text evidence="5">The sequence shown here is derived from an EMBL/GenBank/DDBJ whole genome shotgun (WGS) entry which is preliminary data.</text>
</comment>
<evidence type="ECO:0000313" key="5">
    <source>
        <dbReference type="EMBL" id="KAL2825487.1"/>
    </source>
</evidence>
<feature type="repeat" description="ANK" evidence="3">
    <location>
        <begin position="233"/>
        <end position="262"/>
    </location>
</feature>
<dbReference type="InterPro" id="IPR050745">
    <property type="entry name" value="Multifunctional_regulatory"/>
</dbReference>
<dbReference type="PROSITE" id="PS50297">
    <property type="entry name" value="ANK_REP_REGION"/>
    <property type="match status" value="1"/>
</dbReference>
<evidence type="ECO:0000313" key="6">
    <source>
        <dbReference type="Proteomes" id="UP001610335"/>
    </source>
</evidence>
<keyword evidence="2 3" id="KW-0040">ANK repeat</keyword>
<accession>A0ABR4ICL2</accession>